<name>A0A382FU56_9ZZZZ</name>
<dbReference type="InterPro" id="IPR015422">
    <property type="entry name" value="PyrdxlP-dep_Trfase_small"/>
</dbReference>
<dbReference type="EMBL" id="UINC01051686">
    <property type="protein sequence ID" value="SVB66132.1"/>
    <property type="molecule type" value="Genomic_DNA"/>
</dbReference>
<evidence type="ECO:0008006" key="2">
    <source>
        <dbReference type="Google" id="ProtNLM"/>
    </source>
</evidence>
<dbReference type="InterPro" id="IPR015424">
    <property type="entry name" value="PyrdxlP-dep_Trfase"/>
</dbReference>
<dbReference type="PIRSF" id="PIRSF000390">
    <property type="entry name" value="PLP_StrS"/>
    <property type="match status" value="1"/>
</dbReference>
<dbReference type="InterPro" id="IPR000653">
    <property type="entry name" value="DegT/StrS_aminotransferase"/>
</dbReference>
<dbReference type="CDD" id="cd00616">
    <property type="entry name" value="AHBA_syn"/>
    <property type="match status" value="1"/>
</dbReference>
<sequence>MAVEQVLSGPILVHGPKSEEFESSFASFTNAPHAVSVSSCTAGMHLIYHALGFGPGDEVIVPAQTHVATAHAVELTGARPVFVDAEPTTGNIDIPAIEASITSKTRAIAVVHYLGVPVNMDQINKIAKKHSLFVLEDCALSPGASFKGVHTGLLGDAGCFSFYPVKHITTAEGGMVILKDKELAEKIRLLKAFGVNRSHGERKIPGEYDVTSLGYNYRMSEVHAAIGIEQMKKLPTFLKQRKRNSECLNEKLQNHPYLEILPQPIDSVQTSSHYCMGVLLSSQFSSQRPEIMNELKTRGIGTSIYYPHPVPSMSYYIEKYGEIKCPNAETISNAILALPVGPHLNPRDMVRIADELIQVVNNSITIND</sequence>
<dbReference type="SUPFAM" id="SSF53383">
    <property type="entry name" value="PLP-dependent transferases"/>
    <property type="match status" value="1"/>
</dbReference>
<proteinExistence type="predicted"/>
<organism evidence="1">
    <name type="scientific">marine metagenome</name>
    <dbReference type="NCBI Taxonomy" id="408172"/>
    <lineage>
        <taxon>unclassified sequences</taxon>
        <taxon>metagenomes</taxon>
        <taxon>ecological metagenomes</taxon>
    </lineage>
</organism>
<evidence type="ECO:0000313" key="1">
    <source>
        <dbReference type="EMBL" id="SVB66132.1"/>
    </source>
</evidence>
<dbReference type="GO" id="GO:0030170">
    <property type="term" value="F:pyridoxal phosphate binding"/>
    <property type="evidence" value="ECO:0007669"/>
    <property type="project" value="TreeGrafter"/>
</dbReference>
<dbReference type="GO" id="GO:0008483">
    <property type="term" value="F:transaminase activity"/>
    <property type="evidence" value="ECO:0007669"/>
    <property type="project" value="TreeGrafter"/>
</dbReference>
<gene>
    <name evidence="1" type="ORF">METZ01_LOCUS218986</name>
</gene>
<dbReference type="InterPro" id="IPR015421">
    <property type="entry name" value="PyrdxlP-dep_Trfase_major"/>
</dbReference>
<dbReference type="PANTHER" id="PTHR30244">
    <property type="entry name" value="TRANSAMINASE"/>
    <property type="match status" value="1"/>
</dbReference>
<reference evidence="1" key="1">
    <citation type="submission" date="2018-05" db="EMBL/GenBank/DDBJ databases">
        <authorList>
            <person name="Lanie J.A."/>
            <person name="Ng W.-L."/>
            <person name="Kazmierczak K.M."/>
            <person name="Andrzejewski T.M."/>
            <person name="Davidsen T.M."/>
            <person name="Wayne K.J."/>
            <person name="Tettelin H."/>
            <person name="Glass J.I."/>
            <person name="Rusch D."/>
            <person name="Podicherti R."/>
            <person name="Tsui H.-C.T."/>
            <person name="Winkler M.E."/>
        </authorList>
    </citation>
    <scope>NUCLEOTIDE SEQUENCE</scope>
</reference>
<dbReference type="Gene3D" id="3.90.1150.10">
    <property type="entry name" value="Aspartate Aminotransferase, domain 1"/>
    <property type="match status" value="1"/>
</dbReference>
<dbReference type="Gene3D" id="3.40.640.10">
    <property type="entry name" value="Type I PLP-dependent aspartate aminotransferase-like (Major domain)"/>
    <property type="match status" value="1"/>
</dbReference>
<protein>
    <recommendedName>
        <fullName evidence="2">Cell wall biogenesis protein</fullName>
    </recommendedName>
</protein>
<dbReference type="PANTHER" id="PTHR30244:SF34">
    <property type="entry name" value="DTDP-4-AMINO-4,6-DIDEOXYGALACTOSE TRANSAMINASE"/>
    <property type="match status" value="1"/>
</dbReference>
<dbReference type="AlphaFoldDB" id="A0A382FU56"/>
<dbReference type="Pfam" id="PF01041">
    <property type="entry name" value="DegT_DnrJ_EryC1"/>
    <property type="match status" value="1"/>
</dbReference>
<dbReference type="GO" id="GO:0000271">
    <property type="term" value="P:polysaccharide biosynthetic process"/>
    <property type="evidence" value="ECO:0007669"/>
    <property type="project" value="TreeGrafter"/>
</dbReference>
<accession>A0A382FU56</accession>